<keyword evidence="1" id="KW-0732">Signal</keyword>
<feature type="chain" id="PRO_5041992081" evidence="1">
    <location>
        <begin position="25"/>
        <end position="125"/>
    </location>
</feature>
<evidence type="ECO:0000313" key="3">
    <source>
        <dbReference type="Proteomes" id="UP001286456"/>
    </source>
</evidence>
<evidence type="ECO:0000313" key="2">
    <source>
        <dbReference type="EMBL" id="KAK3319555.1"/>
    </source>
</evidence>
<reference evidence="2" key="2">
    <citation type="submission" date="2023-06" db="EMBL/GenBank/DDBJ databases">
        <authorList>
            <consortium name="Lawrence Berkeley National Laboratory"/>
            <person name="Haridas S."/>
            <person name="Hensen N."/>
            <person name="Bonometti L."/>
            <person name="Westerberg I."/>
            <person name="Brannstrom I.O."/>
            <person name="Guillou S."/>
            <person name="Cros-Aarteil S."/>
            <person name="Calhoun S."/>
            <person name="Kuo A."/>
            <person name="Mondo S."/>
            <person name="Pangilinan J."/>
            <person name="Riley R."/>
            <person name="Labutti K."/>
            <person name="Andreopoulos B."/>
            <person name="Lipzen A."/>
            <person name="Chen C."/>
            <person name="Yanf M."/>
            <person name="Daum C."/>
            <person name="Ng V."/>
            <person name="Clum A."/>
            <person name="Steindorff A."/>
            <person name="Ohm R."/>
            <person name="Martin F."/>
            <person name="Silar P."/>
            <person name="Natvig D."/>
            <person name="Lalanne C."/>
            <person name="Gautier V."/>
            <person name="Ament-Velasquez S.L."/>
            <person name="Kruys A."/>
            <person name="Hutchinson M.I."/>
            <person name="Powell A.J."/>
            <person name="Barry K."/>
            <person name="Miller A.N."/>
            <person name="Grigoriev I.V."/>
            <person name="Debuchy R."/>
            <person name="Gladieux P."/>
            <person name="Thoren M.H."/>
            <person name="Johannesson H."/>
        </authorList>
    </citation>
    <scope>NUCLEOTIDE SEQUENCE</scope>
    <source>
        <strain evidence="2">SMH4131-1</strain>
    </source>
</reference>
<comment type="caution">
    <text evidence="2">The sequence shown here is derived from an EMBL/GenBank/DDBJ whole genome shotgun (WGS) entry which is preliminary data.</text>
</comment>
<reference evidence="2" key="1">
    <citation type="journal article" date="2023" name="Mol. Phylogenet. Evol.">
        <title>Genome-scale phylogeny and comparative genomics of the fungal order Sordariales.</title>
        <authorList>
            <person name="Hensen N."/>
            <person name="Bonometti L."/>
            <person name="Westerberg I."/>
            <person name="Brannstrom I.O."/>
            <person name="Guillou S."/>
            <person name="Cros-Aarteil S."/>
            <person name="Calhoun S."/>
            <person name="Haridas S."/>
            <person name="Kuo A."/>
            <person name="Mondo S."/>
            <person name="Pangilinan J."/>
            <person name="Riley R."/>
            <person name="LaButti K."/>
            <person name="Andreopoulos B."/>
            <person name="Lipzen A."/>
            <person name="Chen C."/>
            <person name="Yan M."/>
            <person name="Daum C."/>
            <person name="Ng V."/>
            <person name="Clum A."/>
            <person name="Steindorff A."/>
            <person name="Ohm R.A."/>
            <person name="Martin F."/>
            <person name="Silar P."/>
            <person name="Natvig D.O."/>
            <person name="Lalanne C."/>
            <person name="Gautier V."/>
            <person name="Ament-Velasquez S.L."/>
            <person name="Kruys A."/>
            <person name="Hutchinson M.I."/>
            <person name="Powell A.J."/>
            <person name="Barry K."/>
            <person name="Miller A.N."/>
            <person name="Grigoriev I.V."/>
            <person name="Debuchy R."/>
            <person name="Gladieux P."/>
            <person name="Hiltunen Thoren M."/>
            <person name="Johannesson H."/>
        </authorList>
    </citation>
    <scope>NUCLEOTIDE SEQUENCE</scope>
    <source>
        <strain evidence="2">SMH4131-1</strain>
    </source>
</reference>
<sequence length="125" mass="13529">MPSILSTILTAALALTSAVPLAAAQPIEALNATAIDPRAAAGKYDPAVSLATFSDTNCWQGQQDVSQPDGVCYDLPGQGMKIWWLAPGCRVLVGDCFNSVDPEWRYVDINYCIPVGDKYHYQVYC</sequence>
<dbReference type="AlphaFoldDB" id="A0AAE0I6W4"/>
<name>A0AAE0I6W4_9PEZI</name>
<proteinExistence type="predicted"/>
<evidence type="ECO:0000256" key="1">
    <source>
        <dbReference type="SAM" id="SignalP"/>
    </source>
</evidence>
<accession>A0AAE0I6W4</accession>
<dbReference type="Proteomes" id="UP001286456">
    <property type="component" value="Unassembled WGS sequence"/>
</dbReference>
<feature type="signal peptide" evidence="1">
    <location>
        <begin position="1"/>
        <end position="24"/>
    </location>
</feature>
<keyword evidence="3" id="KW-1185">Reference proteome</keyword>
<protein>
    <submittedName>
        <fullName evidence="2">Uncharacterized protein</fullName>
    </submittedName>
</protein>
<gene>
    <name evidence="2" type="ORF">B0T19DRAFT_467090</name>
</gene>
<dbReference type="EMBL" id="JAUEPO010000006">
    <property type="protein sequence ID" value="KAK3319555.1"/>
    <property type="molecule type" value="Genomic_DNA"/>
</dbReference>
<organism evidence="2 3">
    <name type="scientific">Cercophora scortea</name>
    <dbReference type="NCBI Taxonomy" id="314031"/>
    <lineage>
        <taxon>Eukaryota</taxon>
        <taxon>Fungi</taxon>
        <taxon>Dikarya</taxon>
        <taxon>Ascomycota</taxon>
        <taxon>Pezizomycotina</taxon>
        <taxon>Sordariomycetes</taxon>
        <taxon>Sordariomycetidae</taxon>
        <taxon>Sordariales</taxon>
        <taxon>Lasiosphaeriaceae</taxon>
        <taxon>Cercophora</taxon>
    </lineage>
</organism>